<dbReference type="NCBIfam" id="TIGR00215">
    <property type="entry name" value="lpxB"/>
    <property type="match status" value="1"/>
</dbReference>
<dbReference type="SUPFAM" id="SSF53756">
    <property type="entry name" value="UDP-Glycosyltransferase/glycogen phosphorylase"/>
    <property type="match status" value="1"/>
</dbReference>
<evidence type="ECO:0000256" key="1">
    <source>
        <dbReference type="ARBA" id="ARBA00002056"/>
    </source>
</evidence>
<dbReference type="GO" id="GO:0016020">
    <property type="term" value="C:membrane"/>
    <property type="evidence" value="ECO:0007669"/>
    <property type="project" value="GOC"/>
</dbReference>
<reference evidence="13" key="1">
    <citation type="submission" date="2017-04" db="EMBL/GenBank/DDBJ databases">
        <authorList>
            <person name="Varghese N."/>
            <person name="Submissions S."/>
        </authorList>
    </citation>
    <scope>NUCLEOTIDE SEQUENCE [LARGE SCALE GENOMIC DNA]</scope>
    <source>
        <strain evidence="13">Ballard 720</strain>
    </source>
</reference>
<protein>
    <recommendedName>
        <fullName evidence="4 11">Lipid-A-disaccharide synthase</fullName>
        <ecNumber evidence="3 11">2.4.1.182</ecNumber>
    </recommendedName>
</protein>
<keyword evidence="8 11" id="KW-0808">Transferase</keyword>
<evidence type="ECO:0000313" key="12">
    <source>
        <dbReference type="EMBL" id="SMF17031.1"/>
    </source>
</evidence>
<dbReference type="InterPro" id="IPR003835">
    <property type="entry name" value="Glyco_trans_19"/>
</dbReference>
<dbReference type="STRING" id="28094.SAMN06295900_103334"/>
<keyword evidence="7 11" id="KW-0328">Glycosyltransferase</keyword>
<evidence type="ECO:0000256" key="2">
    <source>
        <dbReference type="ARBA" id="ARBA00007868"/>
    </source>
</evidence>
<keyword evidence="13" id="KW-1185">Reference proteome</keyword>
<evidence type="ECO:0000256" key="11">
    <source>
        <dbReference type="HAMAP-Rule" id="MF_00392"/>
    </source>
</evidence>
<dbReference type="Pfam" id="PF02684">
    <property type="entry name" value="LpxB"/>
    <property type="match status" value="1"/>
</dbReference>
<dbReference type="Proteomes" id="UP000192911">
    <property type="component" value="Unassembled WGS sequence"/>
</dbReference>
<evidence type="ECO:0000256" key="8">
    <source>
        <dbReference type="ARBA" id="ARBA00022679"/>
    </source>
</evidence>
<accession>A0A1X7DKF9</accession>
<dbReference type="GO" id="GO:0008915">
    <property type="term" value="F:lipid-A-disaccharide synthase activity"/>
    <property type="evidence" value="ECO:0007669"/>
    <property type="project" value="UniProtKB-UniRule"/>
</dbReference>
<dbReference type="UniPathway" id="UPA00973"/>
<evidence type="ECO:0000256" key="7">
    <source>
        <dbReference type="ARBA" id="ARBA00022676"/>
    </source>
</evidence>
<dbReference type="AlphaFoldDB" id="A0A1X7DKF9"/>
<dbReference type="Gene3D" id="3.40.50.2000">
    <property type="entry name" value="Glycogen Phosphorylase B"/>
    <property type="match status" value="1"/>
</dbReference>
<dbReference type="EC" id="2.4.1.182" evidence="3 11"/>
<evidence type="ECO:0000256" key="5">
    <source>
        <dbReference type="ARBA" id="ARBA00022516"/>
    </source>
</evidence>
<dbReference type="PANTHER" id="PTHR30372:SF4">
    <property type="entry name" value="LIPID-A-DISACCHARIDE SYNTHASE, MITOCHONDRIAL-RELATED"/>
    <property type="match status" value="1"/>
</dbReference>
<organism evidence="12 13">
    <name type="scientific">Trinickia caryophylli</name>
    <name type="common">Paraburkholderia caryophylli</name>
    <dbReference type="NCBI Taxonomy" id="28094"/>
    <lineage>
        <taxon>Bacteria</taxon>
        <taxon>Pseudomonadati</taxon>
        <taxon>Pseudomonadota</taxon>
        <taxon>Betaproteobacteria</taxon>
        <taxon>Burkholderiales</taxon>
        <taxon>Burkholderiaceae</taxon>
        <taxon>Trinickia</taxon>
    </lineage>
</organism>
<comment type="similarity">
    <text evidence="2 11">Belongs to the LpxB family.</text>
</comment>
<keyword evidence="5 11" id="KW-0444">Lipid biosynthesis</keyword>
<comment type="function">
    <text evidence="1 11">Condensation of UDP-2,3-diacylglucosamine and 2,3-diacylglucosamine-1-phosphate to form lipid A disaccharide, a precursor of lipid A, a phosphorylated glycolipid that anchors the lipopolysaccharide to the outer membrane of the cell.</text>
</comment>
<evidence type="ECO:0000256" key="9">
    <source>
        <dbReference type="ARBA" id="ARBA00023098"/>
    </source>
</evidence>
<evidence type="ECO:0000256" key="10">
    <source>
        <dbReference type="ARBA" id="ARBA00048975"/>
    </source>
</evidence>
<evidence type="ECO:0000256" key="3">
    <source>
        <dbReference type="ARBA" id="ARBA00012687"/>
    </source>
</evidence>
<evidence type="ECO:0000256" key="4">
    <source>
        <dbReference type="ARBA" id="ARBA00020902"/>
    </source>
</evidence>
<sequence length="389" mass="42401">MASPTSALRVAMVAGEPSGDLLAAALLGGLARRLPADTRYYGIGGPRMAAQGFDAHWPMEKLAVRGYVEALRHIPEILRIRRDLRHQLLAERPHVFVGVDAPDFNFGLEEPLRAAGIPTIHFVCPSIWAWRGGRIKKIARAVDHMLCVFPFEIELLEKAGVAATYVGHPLADEIPLVPDVAGARRLLGLPDSGPVIAVLPGSRRSEIELIGPTFFAAMAIMQQREPGLRFVMPAATPALRALLQPLAQAHPHLALTLTDGDAQRAMTAADAVLVKSGTVTLEAALLKKPMVISYKVPWLTGQIMRRQGYLPYVGLPNILAGRFVVPELLQHFATPEALADATLTQLHDEANRRTLVDVFTQMHETLRRNTAECAAEAVECVIEARKPRS</sequence>
<gene>
    <name evidence="11" type="primary">lpxB</name>
    <name evidence="12" type="ORF">SAMN06295900_103334</name>
</gene>
<dbReference type="GO" id="GO:0005543">
    <property type="term" value="F:phospholipid binding"/>
    <property type="evidence" value="ECO:0007669"/>
    <property type="project" value="TreeGrafter"/>
</dbReference>
<keyword evidence="6 11" id="KW-0441">Lipid A biosynthesis</keyword>
<dbReference type="GeneID" id="95548455"/>
<keyword evidence="9 11" id="KW-0443">Lipid metabolism</keyword>
<dbReference type="GO" id="GO:0009245">
    <property type="term" value="P:lipid A biosynthetic process"/>
    <property type="evidence" value="ECO:0007669"/>
    <property type="project" value="UniProtKB-UniRule"/>
</dbReference>
<evidence type="ECO:0000313" key="13">
    <source>
        <dbReference type="Proteomes" id="UP000192911"/>
    </source>
</evidence>
<proteinExistence type="inferred from homology"/>
<dbReference type="PANTHER" id="PTHR30372">
    <property type="entry name" value="LIPID-A-DISACCHARIDE SYNTHASE"/>
    <property type="match status" value="1"/>
</dbReference>
<comment type="catalytic activity">
    <reaction evidence="10 11">
        <text>a lipid X + a UDP-2-N,3-O-bis[(3R)-3-hydroxyacyl]-alpha-D-glucosamine = a lipid A disaccharide + UDP + H(+)</text>
        <dbReference type="Rhea" id="RHEA:67828"/>
        <dbReference type="ChEBI" id="CHEBI:15378"/>
        <dbReference type="ChEBI" id="CHEBI:58223"/>
        <dbReference type="ChEBI" id="CHEBI:137748"/>
        <dbReference type="ChEBI" id="CHEBI:176338"/>
        <dbReference type="ChEBI" id="CHEBI:176343"/>
        <dbReference type="EC" id="2.4.1.182"/>
    </reaction>
</comment>
<dbReference type="EMBL" id="FXAH01000003">
    <property type="protein sequence ID" value="SMF17031.1"/>
    <property type="molecule type" value="Genomic_DNA"/>
</dbReference>
<dbReference type="RefSeq" id="WP_085226103.1">
    <property type="nucleotide sequence ID" value="NZ_BSQD01000003.1"/>
</dbReference>
<dbReference type="OrthoDB" id="9801642at2"/>
<name>A0A1X7DKF9_TRICW</name>
<comment type="pathway">
    <text evidence="11">Bacterial outer membrane biogenesis; LPS lipid A biosynthesis.</text>
</comment>
<evidence type="ECO:0000256" key="6">
    <source>
        <dbReference type="ARBA" id="ARBA00022556"/>
    </source>
</evidence>
<dbReference type="HAMAP" id="MF_00392">
    <property type="entry name" value="LpxB"/>
    <property type="match status" value="1"/>
</dbReference>